<keyword evidence="2" id="KW-1185">Reference proteome</keyword>
<comment type="caution">
    <text evidence="1">The sequence shown here is derived from an EMBL/GenBank/DDBJ whole genome shotgun (WGS) entry which is preliminary data.</text>
</comment>
<name>A0A9P1N4I9_9PELO</name>
<dbReference type="Proteomes" id="UP001152747">
    <property type="component" value="Unassembled WGS sequence"/>
</dbReference>
<sequence>MGQHIGDRLQIPFKENQNGYSKPTTLVAITAKILSTNHLLVSEIFCRFRSKKVDKNSNIQNRQRSKLSLQKIISIITVSTLHLVPKLDTSISPQNTGKCSTLLTSERAPYELSFRTKIKKIGNENIEASHNKKIIPLNLLYLHYSTFSTKFCKVNGSKPQRSKLYTGKETHKIPFISNYTIQKPRNSRIPLASREEKNVKYFDPGCGKTFDKLKKVHSDYCI</sequence>
<accession>A0A9P1N4I9</accession>
<protein>
    <submittedName>
        <fullName evidence="1">Uncharacterized protein</fullName>
    </submittedName>
</protein>
<proteinExistence type="predicted"/>
<evidence type="ECO:0000313" key="1">
    <source>
        <dbReference type="EMBL" id="CAI5447566.1"/>
    </source>
</evidence>
<dbReference type="AlphaFoldDB" id="A0A9P1N4I9"/>
<gene>
    <name evidence="1" type="ORF">CAMP_LOCUS10203</name>
</gene>
<reference evidence="1" key="1">
    <citation type="submission" date="2022-11" db="EMBL/GenBank/DDBJ databases">
        <authorList>
            <person name="Kikuchi T."/>
        </authorList>
    </citation>
    <scope>NUCLEOTIDE SEQUENCE</scope>
    <source>
        <strain evidence="1">PS1010</strain>
    </source>
</reference>
<dbReference type="EMBL" id="CANHGI010000004">
    <property type="protein sequence ID" value="CAI5447566.1"/>
    <property type="molecule type" value="Genomic_DNA"/>
</dbReference>
<evidence type="ECO:0000313" key="2">
    <source>
        <dbReference type="Proteomes" id="UP001152747"/>
    </source>
</evidence>
<organism evidence="1 2">
    <name type="scientific">Caenorhabditis angaria</name>
    <dbReference type="NCBI Taxonomy" id="860376"/>
    <lineage>
        <taxon>Eukaryota</taxon>
        <taxon>Metazoa</taxon>
        <taxon>Ecdysozoa</taxon>
        <taxon>Nematoda</taxon>
        <taxon>Chromadorea</taxon>
        <taxon>Rhabditida</taxon>
        <taxon>Rhabditina</taxon>
        <taxon>Rhabditomorpha</taxon>
        <taxon>Rhabditoidea</taxon>
        <taxon>Rhabditidae</taxon>
        <taxon>Peloderinae</taxon>
        <taxon>Caenorhabditis</taxon>
    </lineage>
</organism>